<dbReference type="EMBL" id="BSYA01000343">
    <property type="protein sequence ID" value="GMG38763.1"/>
    <property type="molecule type" value="Genomic_DNA"/>
</dbReference>
<dbReference type="Proteomes" id="UP001165205">
    <property type="component" value="Unassembled WGS sequence"/>
</dbReference>
<dbReference type="AlphaFoldDB" id="A0AAN5C4A0"/>
<name>A0AAN5C4A0_ASPOZ</name>
<sequence>MSSLGSTDLAGLTTDDKNLYLFYQRSGYIVEAFSEEGGPPTQTSVQVAADAQSGGSPLTAYYVKEDMNYDKHSTVCVHRSHLIEKVRRVSSDKWEDAPKPPGHAAENSRITSGVSQKGFERESSHGTQVVFFVRWGLCHISSIVILVLIG</sequence>
<proteinExistence type="predicted"/>
<reference evidence="2" key="1">
    <citation type="submission" date="2023-04" db="EMBL/GenBank/DDBJ databases">
        <title>Aspergillus oryzae NBRC 4228.</title>
        <authorList>
            <person name="Ichikawa N."/>
            <person name="Sato H."/>
            <person name="Tonouchi N."/>
        </authorList>
    </citation>
    <scope>NUCLEOTIDE SEQUENCE</scope>
    <source>
        <strain evidence="2">NBRC 4228</strain>
    </source>
</reference>
<gene>
    <name evidence="2" type="ORF">Aory04_001338200</name>
</gene>
<evidence type="ECO:0000256" key="1">
    <source>
        <dbReference type="SAM" id="MobiDB-lite"/>
    </source>
</evidence>
<comment type="caution">
    <text evidence="2">The sequence shown here is derived from an EMBL/GenBank/DDBJ whole genome shotgun (WGS) entry which is preliminary data.</text>
</comment>
<accession>A0AAN5C4A0</accession>
<dbReference type="Gene3D" id="2.120.10.70">
    <property type="entry name" value="Fucose-specific lectin"/>
    <property type="match status" value="1"/>
</dbReference>
<evidence type="ECO:0000313" key="3">
    <source>
        <dbReference type="Proteomes" id="UP001165205"/>
    </source>
</evidence>
<protein>
    <submittedName>
        <fullName evidence="2">Unnamed protein product</fullName>
    </submittedName>
</protein>
<organism evidence="2 3">
    <name type="scientific">Aspergillus oryzae</name>
    <name type="common">Yellow koji mold</name>
    <dbReference type="NCBI Taxonomy" id="5062"/>
    <lineage>
        <taxon>Eukaryota</taxon>
        <taxon>Fungi</taxon>
        <taxon>Dikarya</taxon>
        <taxon>Ascomycota</taxon>
        <taxon>Pezizomycotina</taxon>
        <taxon>Eurotiomycetes</taxon>
        <taxon>Eurotiomycetidae</taxon>
        <taxon>Eurotiales</taxon>
        <taxon>Aspergillaceae</taxon>
        <taxon>Aspergillus</taxon>
        <taxon>Aspergillus subgen. Circumdati</taxon>
    </lineage>
</organism>
<feature type="region of interest" description="Disordered" evidence="1">
    <location>
        <begin position="91"/>
        <end position="118"/>
    </location>
</feature>
<evidence type="ECO:0000313" key="2">
    <source>
        <dbReference type="EMBL" id="GMG38763.1"/>
    </source>
</evidence>